<dbReference type="AlphaFoldDB" id="A0A1F5N3B1"/>
<gene>
    <name evidence="4" type="ORF">A2617_04760</name>
</gene>
<organism evidence="4 5">
    <name type="scientific">Candidatus Daviesbacteria bacterium RIFOXYD1_FULL_41_10</name>
    <dbReference type="NCBI Taxonomy" id="1797801"/>
    <lineage>
        <taxon>Bacteria</taxon>
        <taxon>Candidatus Daviesiibacteriota</taxon>
    </lineage>
</organism>
<dbReference type="PANTHER" id="PTHR43390:SF1">
    <property type="entry name" value="CHLOROPLAST PROCESSING PEPTIDASE"/>
    <property type="match status" value="1"/>
</dbReference>
<proteinExistence type="inferred from homology"/>
<sequence>MKKFLPWIVLGIIFVVFFIIKPVDKLQIAGQNMMPTYQNKQIVWLNKSAYWFGKPKRGDIVVFIENRGSDHYERIYRVIAIPEDAVKIQNGAVYLNSQEIQESYSQGRTEILKPDVIAEGKDYTLKDNEYFVLGDNRADSKYDSRSIGMVNAHVTDVSNIHTLILGKVFSF</sequence>
<accession>A0A1F5N3B1</accession>
<dbReference type="Proteomes" id="UP000177135">
    <property type="component" value="Unassembled WGS sequence"/>
</dbReference>
<evidence type="ECO:0000313" key="5">
    <source>
        <dbReference type="Proteomes" id="UP000177135"/>
    </source>
</evidence>
<reference evidence="4 5" key="1">
    <citation type="journal article" date="2016" name="Nat. Commun.">
        <title>Thousands of microbial genomes shed light on interconnected biogeochemical processes in an aquifer system.</title>
        <authorList>
            <person name="Anantharaman K."/>
            <person name="Brown C.T."/>
            <person name="Hug L.A."/>
            <person name="Sharon I."/>
            <person name="Castelle C.J."/>
            <person name="Probst A.J."/>
            <person name="Thomas B.C."/>
            <person name="Singh A."/>
            <person name="Wilkins M.J."/>
            <person name="Karaoz U."/>
            <person name="Brodie E.L."/>
            <person name="Williams K.H."/>
            <person name="Hubbard S.S."/>
            <person name="Banfield J.F."/>
        </authorList>
    </citation>
    <scope>NUCLEOTIDE SEQUENCE [LARGE SCALE GENOMIC DNA]</scope>
</reference>
<comment type="catalytic activity">
    <reaction evidence="2">
        <text>Cleavage of hydrophobic, N-terminal signal or leader sequences from secreted and periplasmic proteins.</text>
        <dbReference type="EC" id="3.4.21.89"/>
    </reaction>
</comment>
<dbReference type="GO" id="GO:0016020">
    <property type="term" value="C:membrane"/>
    <property type="evidence" value="ECO:0007669"/>
    <property type="project" value="UniProtKB-SubCell"/>
</dbReference>
<name>A0A1F5N3B1_9BACT</name>
<dbReference type="PRINTS" id="PR00727">
    <property type="entry name" value="LEADERPTASE"/>
</dbReference>
<dbReference type="InterPro" id="IPR019533">
    <property type="entry name" value="Peptidase_S26"/>
</dbReference>
<dbReference type="EC" id="3.4.21.89" evidence="2"/>
<protein>
    <recommendedName>
        <fullName evidence="2">Signal peptidase I</fullName>
        <ecNumber evidence="2">3.4.21.89</ecNumber>
    </recommendedName>
</protein>
<dbReference type="CDD" id="cd06530">
    <property type="entry name" value="S26_SPase_I"/>
    <property type="match status" value="1"/>
</dbReference>
<keyword evidence="2" id="KW-0645">Protease</keyword>
<dbReference type="GO" id="GO:0006465">
    <property type="term" value="P:signal peptide processing"/>
    <property type="evidence" value="ECO:0007669"/>
    <property type="project" value="InterPro"/>
</dbReference>
<keyword evidence="2" id="KW-0812">Transmembrane</keyword>
<dbReference type="GO" id="GO:0004252">
    <property type="term" value="F:serine-type endopeptidase activity"/>
    <property type="evidence" value="ECO:0007669"/>
    <property type="project" value="InterPro"/>
</dbReference>
<feature type="transmembrane region" description="Helical" evidence="2">
    <location>
        <begin position="6"/>
        <end position="23"/>
    </location>
</feature>
<dbReference type="EMBL" id="MFEC01000003">
    <property type="protein sequence ID" value="OGE71960.1"/>
    <property type="molecule type" value="Genomic_DNA"/>
</dbReference>
<dbReference type="Pfam" id="PF10502">
    <property type="entry name" value="Peptidase_S26"/>
    <property type="match status" value="1"/>
</dbReference>
<comment type="similarity">
    <text evidence="1 2">Belongs to the peptidase S26 family.</text>
</comment>
<evidence type="ECO:0000313" key="4">
    <source>
        <dbReference type="EMBL" id="OGE71960.1"/>
    </source>
</evidence>
<keyword evidence="2" id="KW-1133">Transmembrane helix</keyword>
<keyword evidence="2" id="KW-0378">Hydrolase</keyword>
<dbReference type="InterPro" id="IPR036286">
    <property type="entry name" value="LexA/Signal_pep-like_sf"/>
</dbReference>
<evidence type="ECO:0000256" key="2">
    <source>
        <dbReference type="RuleBase" id="RU362042"/>
    </source>
</evidence>
<comment type="caution">
    <text evidence="4">The sequence shown here is derived from an EMBL/GenBank/DDBJ whole genome shotgun (WGS) entry which is preliminary data.</text>
</comment>
<evidence type="ECO:0000259" key="3">
    <source>
        <dbReference type="Pfam" id="PF10502"/>
    </source>
</evidence>
<comment type="subcellular location">
    <subcellularLocation>
        <location evidence="2">Membrane</location>
        <topology evidence="2">Single-pass type II membrane protein</topology>
    </subcellularLocation>
</comment>
<dbReference type="Gene3D" id="2.10.109.10">
    <property type="entry name" value="Umud Fragment, subunit A"/>
    <property type="match status" value="1"/>
</dbReference>
<dbReference type="PANTHER" id="PTHR43390">
    <property type="entry name" value="SIGNAL PEPTIDASE I"/>
    <property type="match status" value="1"/>
</dbReference>
<feature type="domain" description="Peptidase S26" evidence="3">
    <location>
        <begin position="3"/>
        <end position="152"/>
    </location>
</feature>
<evidence type="ECO:0000256" key="1">
    <source>
        <dbReference type="ARBA" id="ARBA00009370"/>
    </source>
</evidence>
<dbReference type="NCBIfam" id="TIGR02227">
    <property type="entry name" value="sigpep_I_bact"/>
    <property type="match status" value="1"/>
</dbReference>
<dbReference type="GO" id="GO:0009003">
    <property type="term" value="F:signal peptidase activity"/>
    <property type="evidence" value="ECO:0007669"/>
    <property type="project" value="UniProtKB-EC"/>
</dbReference>
<dbReference type="InterPro" id="IPR000223">
    <property type="entry name" value="Pept_S26A_signal_pept_1"/>
</dbReference>
<dbReference type="SUPFAM" id="SSF51306">
    <property type="entry name" value="LexA/Signal peptidase"/>
    <property type="match status" value="1"/>
</dbReference>
<keyword evidence="2" id="KW-0472">Membrane</keyword>